<evidence type="ECO:0000259" key="4">
    <source>
        <dbReference type="SMART" id="SM00563"/>
    </source>
</evidence>
<dbReference type="eggNOG" id="COG0204">
    <property type="taxonomic scope" value="Bacteria"/>
</dbReference>
<evidence type="ECO:0000256" key="1">
    <source>
        <dbReference type="ARBA" id="ARBA00022679"/>
    </source>
</evidence>
<dbReference type="FunCoup" id="S0EYK4">
    <property type="interactions" value="221"/>
</dbReference>
<dbReference type="OrthoDB" id="9803035at2"/>
<dbReference type="PATRIC" id="fig|1303518.3.peg.1702"/>
<dbReference type="AlphaFoldDB" id="S0EYK4"/>
<feature type="domain" description="Phospholipid/glycerol acyltransferase" evidence="4">
    <location>
        <begin position="38"/>
        <end position="150"/>
    </location>
</feature>
<proteinExistence type="predicted"/>
<protein>
    <submittedName>
        <fullName evidence="5">1-acyl-sn-glycerol-3-phosphate acyltransferase</fullName>
        <ecNumber evidence="5">2.3.1.51</ecNumber>
    </submittedName>
</protein>
<keyword evidence="1 5" id="KW-0808">Transferase</keyword>
<accession>S0EYK4</accession>
<dbReference type="InterPro" id="IPR002123">
    <property type="entry name" value="Plipid/glycerol_acylTrfase"/>
</dbReference>
<evidence type="ECO:0000256" key="3">
    <source>
        <dbReference type="SAM" id="MobiDB-lite"/>
    </source>
</evidence>
<dbReference type="KEGG" id="ccz:CCALI_01653"/>
<sequence length="235" mass="26269">MLYWIIWAIAWLLLRSLYALFGGLKIEGAENVPRKGGVLVAPNHISDADGPTIYLALKRPCWGMAKSELFQTRFLRYILRLFHAFPVKRYSADLAALRQAEELLKQGEAVVIFPEGKLSEDGQLQPFLPGVILVAERAGAPILPVALIGTDQLLPYGKLIPRPTRRPVVVRFGRPILLEELLRGLKKRERLEKGAERLRAIVKALLENQPYPPFTEDTPENKAVGGETPTTESLS</sequence>
<dbReference type="STRING" id="454171.CP488_02440"/>
<dbReference type="GO" id="GO:0006654">
    <property type="term" value="P:phosphatidic acid biosynthetic process"/>
    <property type="evidence" value="ECO:0007669"/>
    <property type="project" value="TreeGrafter"/>
</dbReference>
<dbReference type="Pfam" id="PF01553">
    <property type="entry name" value="Acyltransferase"/>
    <property type="match status" value="1"/>
</dbReference>
<dbReference type="PANTHER" id="PTHR10434:SF11">
    <property type="entry name" value="1-ACYL-SN-GLYCEROL-3-PHOSPHATE ACYLTRANSFERASE"/>
    <property type="match status" value="1"/>
</dbReference>
<evidence type="ECO:0000313" key="6">
    <source>
        <dbReference type="Proteomes" id="UP000014227"/>
    </source>
</evidence>
<evidence type="ECO:0000256" key="2">
    <source>
        <dbReference type="ARBA" id="ARBA00023315"/>
    </source>
</evidence>
<dbReference type="CDD" id="cd07989">
    <property type="entry name" value="LPLAT_AGPAT-like"/>
    <property type="match status" value="1"/>
</dbReference>
<dbReference type="SUPFAM" id="SSF69593">
    <property type="entry name" value="Glycerol-3-phosphate (1)-acyltransferase"/>
    <property type="match status" value="1"/>
</dbReference>
<keyword evidence="6" id="KW-1185">Reference proteome</keyword>
<organism evidence="5 6">
    <name type="scientific">Chthonomonas calidirosea (strain DSM 23976 / ICMP 18418 / T49)</name>
    <dbReference type="NCBI Taxonomy" id="1303518"/>
    <lineage>
        <taxon>Bacteria</taxon>
        <taxon>Bacillati</taxon>
        <taxon>Armatimonadota</taxon>
        <taxon>Chthonomonadia</taxon>
        <taxon>Chthonomonadales</taxon>
        <taxon>Chthonomonadaceae</taxon>
        <taxon>Chthonomonas</taxon>
    </lineage>
</organism>
<dbReference type="InParanoid" id="S0EYK4"/>
<name>S0EYK4_CHTCT</name>
<reference evidence="6" key="1">
    <citation type="submission" date="2013-03" db="EMBL/GenBank/DDBJ databases">
        <title>Genome sequence of Chthonomonas calidirosea, the first sequenced genome from the Armatimonadetes phylum (formally candidate division OP10).</title>
        <authorList>
            <person name="Lee K.C.Y."/>
            <person name="Morgan X.C."/>
            <person name="Dunfield P.F."/>
            <person name="Tamas I."/>
            <person name="Houghton K.M."/>
            <person name="Vyssotski M."/>
            <person name="Ryan J.L.J."/>
            <person name="Lagutin K."/>
            <person name="McDonald I.R."/>
            <person name="Stott M.B."/>
        </authorList>
    </citation>
    <scope>NUCLEOTIDE SEQUENCE [LARGE SCALE GENOMIC DNA]</scope>
    <source>
        <strain evidence="6">DSM 23976 / ICMP 18418 / T49</strain>
    </source>
</reference>
<dbReference type="GO" id="GO:0003841">
    <property type="term" value="F:1-acylglycerol-3-phosphate O-acyltransferase activity"/>
    <property type="evidence" value="ECO:0007669"/>
    <property type="project" value="UniProtKB-EC"/>
</dbReference>
<keyword evidence="2 5" id="KW-0012">Acyltransferase</keyword>
<feature type="region of interest" description="Disordered" evidence="3">
    <location>
        <begin position="210"/>
        <end position="235"/>
    </location>
</feature>
<gene>
    <name evidence="5" type="ORF">CCALI_01653</name>
</gene>
<dbReference type="SMART" id="SM00563">
    <property type="entry name" value="PlsC"/>
    <property type="match status" value="1"/>
</dbReference>
<dbReference type="HOGENOM" id="CLU_027938_4_5_0"/>
<dbReference type="RefSeq" id="WP_016483000.1">
    <property type="nucleotide sequence ID" value="NC_021487.1"/>
</dbReference>
<evidence type="ECO:0000313" key="5">
    <source>
        <dbReference type="EMBL" id="CCW35468.1"/>
    </source>
</evidence>
<dbReference type="EMBL" id="HF951689">
    <property type="protein sequence ID" value="CCW35468.1"/>
    <property type="molecule type" value="Genomic_DNA"/>
</dbReference>
<dbReference type="Proteomes" id="UP000014227">
    <property type="component" value="Chromosome I"/>
</dbReference>
<dbReference type="PANTHER" id="PTHR10434">
    <property type="entry name" value="1-ACYL-SN-GLYCEROL-3-PHOSPHATE ACYLTRANSFERASE"/>
    <property type="match status" value="1"/>
</dbReference>
<dbReference type="EC" id="2.3.1.51" evidence="5"/>